<name>A0A2T5C577_9BACT</name>
<dbReference type="Gene3D" id="1.25.40.10">
    <property type="entry name" value="Tetratricopeptide repeat domain"/>
    <property type="match status" value="2"/>
</dbReference>
<gene>
    <name evidence="3" type="ORF">C8N47_10219</name>
</gene>
<sequence length="283" mass="30099">MKRILLGVVFLLGAFTVFAQDAAELINQGNDALTAKDYAKAFELYDKAMNNLGEVQVDDAINFNIGFAAMQAEKYDAAVKYFDKAIAADANKASALEYKANSLAKLDKDDDAIAAYKEAIAAADADKAPALNYNAGIVAYKAKKYAAAATFFAAADAGAYNSENAIFYQAMALRKLKKNDEYKAVLVAGAEKFPGNDKITGALANVYVGEGNSLYKKGVKILNGANQQVQAGTIKTTDEAYTKAVADSKVEFQAAYDVLQKAVALDAGNANAKKLIEACKTVL</sequence>
<keyword evidence="1" id="KW-0802">TPR repeat</keyword>
<dbReference type="InterPro" id="IPR019734">
    <property type="entry name" value="TPR_rpt"/>
</dbReference>
<dbReference type="EMBL" id="QAAD01000002">
    <property type="protein sequence ID" value="PTN10039.1"/>
    <property type="molecule type" value="Genomic_DNA"/>
</dbReference>
<dbReference type="SUPFAM" id="SSF48452">
    <property type="entry name" value="TPR-like"/>
    <property type="match status" value="1"/>
</dbReference>
<dbReference type="RefSeq" id="WP_107820833.1">
    <property type="nucleotide sequence ID" value="NZ_OY782574.1"/>
</dbReference>
<feature type="chain" id="PRO_5015712974" evidence="2">
    <location>
        <begin position="20"/>
        <end position="283"/>
    </location>
</feature>
<evidence type="ECO:0000256" key="2">
    <source>
        <dbReference type="SAM" id="SignalP"/>
    </source>
</evidence>
<keyword evidence="4" id="KW-1185">Reference proteome</keyword>
<reference evidence="3 4" key="1">
    <citation type="submission" date="2018-04" db="EMBL/GenBank/DDBJ databases">
        <title>Genomic Encyclopedia of Archaeal and Bacterial Type Strains, Phase II (KMG-II): from individual species to whole genera.</title>
        <authorList>
            <person name="Goeker M."/>
        </authorList>
    </citation>
    <scope>NUCLEOTIDE SEQUENCE [LARGE SCALE GENOMIC DNA]</scope>
    <source>
        <strain evidence="3 4">DSM 28823</strain>
    </source>
</reference>
<dbReference type="SMART" id="SM00028">
    <property type="entry name" value="TPR"/>
    <property type="match status" value="3"/>
</dbReference>
<dbReference type="Proteomes" id="UP000243525">
    <property type="component" value="Unassembled WGS sequence"/>
</dbReference>
<comment type="caution">
    <text evidence="3">The sequence shown here is derived from an EMBL/GenBank/DDBJ whole genome shotgun (WGS) entry which is preliminary data.</text>
</comment>
<dbReference type="InterPro" id="IPR011990">
    <property type="entry name" value="TPR-like_helical_dom_sf"/>
</dbReference>
<dbReference type="PROSITE" id="PS50005">
    <property type="entry name" value="TPR"/>
    <property type="match status" value="1"/>
</dbReference>
<feature type="signal peptide" evidence="2">
    <location>
        <begin position="1"/>
        <end position="19"/>
    </location>
</feature>
<dbReference type="AlphaFoldDB" id="A0A2T5C577"/>
<evidence type="ECO:0000313" key="4">
    <source>
        <dbReference type="Proteomes" id="UP000243525"/>
    </source>
</evidence>
<keyword evidence="2" id="KW-0732">Signal</keyword>
<protein>
    <submittedName>
        <fullName evidence="3">Uncharacterized protein</fullName>
    </submittedName>
</protein>
<accession>A0A2T5C577</accession>
<feature type="repeat" description="TPR" evidence="1">
    <location>
        <begin position="59"/>
        <end position="92"/>
    </location>
</feature>
<organism evidence="3 4">
    <name type="scientific">Mangrovibacterium marinum</name>
    <dbReference type="NCBI Taxonomy" id="1639118"/>
    <lineage>
        <taxon>Bacteria</taxon>
        <taxon>Pseudomonadati</taxon>
        <taxon>Bacteroidota</taxon>
        <taxon>Bacteroidia</taxon>
        <taxon>Marinilabiliales</taxon>
        <taxon>Prolixibacteraceae</taxon>
        <taxon>Mangrovibacterium</taxon>
    </lineage>
</organism>
<evidence type="ECO:0000256" key="1">
    <source>
        <dbReference type="PROSITE-ProRule" id="PRU00339"/>
    </source>
</evidence>
<dbReference type="OrthoDB" id="1119984at2"/>
<proteinExistence type="predicted"/>
<evidence type="ECO:0000313" key="3">
    <source>
        <dbReference type="EMBL" id="PTN10039.1"/>
    </source>
</evidence>